<keyword evidence="2" id="KW-1133">Transmembrane helix</keyword>
<evidence type="ECO:0000313" key="4">
    <source>
        <dbReference type="Proteomes" id="UP000777438"/>
    </source>
</evidence>
<dbReference type="EMBL" id="JAGPYM010000007">
    <property type="protein sequence ID" value="KAH6892537.1"/>
    <property type="molecule type" value="Genomic_DNA"/>
</dbReference>
<sequence length="267" mass="28242">MTAWVPGFYPAEYSASLEGSIINANKKATTVALQCPSTLTVPYCIDFNAMTITYGPSTAGFIIDAGGGPSDDWRWVETMTCHIYRSDARCVKTLTEIDRLIWSYTWTERASSYTNIMNQAWATITITANAAAIATQNVTGHHATPVASANPTASPSSMTPLTPSVSSAAPSTALSSSSASLANAESTATASSTSASPSEPQNLVCPLLARYAHTVAIFAVAGTAVMLMYILRSLQARARGDHKAFDAGLPSLANKMEKVPIKYSLND</sequence>
<gene>
    <name evidence="3" type="ORF">B0T10DRAFT_547268</name>
</gene>
<feature type="region of interest" description="Disordered" evidence="1">
    <location>
        <begin position="144"/>
        <end position="165"/>
    </location>
</feature>
<protein>
    <submittedName>
        <fullName evidence="3">Uncharacterized protein</fullName>
    </submittedName>
</protein>
<evidence type="ECO:0000256" key="1">
    <source>
        <dbReference type="SAM" id="MobiDB-lite"/>
    </source>
</evidence>
<feature type="compositionally biased region" description="Polar residues" evidence="1">
    <location>
        <begin position="147"/>
        <end position="158"/>
    </location>
</feature>
<dbReference type="AlphaFoldDB" id="A0A9P8W8F4"/>
<comment type="caution">
    <text evidence="3">The sequence shown here is derived from an EMBL/GenBank/DDBJ whole genome shotgun (WGS) entry which is preliminary data.</text>
</comment>
<reference evidence="3 4" key="1">
    <citation type="journal article" date="2021" name="Nat. Commun.">
        <title>Genetic determinants of endophytism in the Arabidopsis root mycobiome.</title>
        <authorList>
            <person name="Mesny F."/>
            <person name="Miyauchi S."/>
            <person name="Thiergart T."/>
            <person name="Pickel B."/>
            <person name="Atanasova L."/>
            <person name="Karlsson M."/>
            <person name="Huettel B."/>
            <person name="Barry K.W."/>
            <person name="Haridas S."/>
            <person name="Chen C."/>
            <person name="Bauer D."/>
            <person name="Andreopoulos W."/>
            <person name="Pangilinan J."/>
            <person name="LaButti K."/>
            <person name="Riley R."/>
            <person name="Lipzen A."/>
            <person name="Clum A."/>
            <person name="Drula E."/>
            <person name="Henrissat B."/>
            <person name="Kohler A."/>
            <person name="Grigoriev I.V."/>
            <person name="Martin F.M."/>
            <person name="Hacquard S."/>
        </authorList>
    </citation>
    <scope>NUCLEOTIDE SEQUENCE [LARGE SCALE GENOMIC DNA]</scope>
    <source>
        <strain evidence="3 4">MPI-CAGE-CH-0241</strain>
    </source>
</reference>
<evidence type="ECO:0000256" key="2">
    <source>
        <dbReference type="SAM" id="Phobius"/>
    </source>
</evidence>
<organism evidence="3 4">
    <name type="scientific">Thelonectria olida</name>
    <dbReference type="NCBI Taxonomy" id="1576542"/>
    <lineage>
        <taxon>Eukaryota</taxon>
        <taxon>Fungi</taxon>
        <taxon>Dikarya</taxon>
        <taxon>Ascomycota</taxon>
        <taxon>Pezizomycotina</taxon>
        <taxon>Sordariomycetes</taxon>
        <taxon>Hypocreomycetidae</taxon>
        <taxon>Hypocreales</taxon>
        <taxon>Nectriaceae</taxon>
        <taxon>Thelonectria</taxon>
    </lineage>
</organism>
<evidence type="ECO:0000313" key="3">
    <source>
        <dbReference type="EMBL" id="KAH6892537.1"/>
    </source>
</evidence>
<proteinExistence type="predicted"/>
<feature type="transmembrane region" description="Helical" evidence="2">
    <location>
        <begin position="211"/>
        <end position="231"/>
    </location>
</feature>
<accession>A0A9P8W8F4</accession>
<keyword evidence="2" id="KW-0472">Membrane</keyword>
<keyword evidence="4" id="KW-1185">Reference proteome</keyword>
<name>A0A9P8W8F4_9HYPO</name>
<keyword evidence="2" id="KW-0812">Transmembrane</keyword>
<dbReference type="Proteomes" id="UP000777438">
    <property type="component" value="Unassembled WGS sequence"/>
</dbReference>